<dbReference type="AlphaFoldDB" id="A0A813KY18"/>
<gene>
    <name evidence="2" type="ORF">PGLA2088_LOCUS40171</name>
</gene>
<keyword evidence="1" id="KW-1133">Transmembrane helix</keyword>
<accession>A0A813KY18</accession>
<evidence type="ECO:0000313" key="2">
    <source>
        <dbReference type="EMBL" id="CAE8718621.1"/>
    </source>
</evidence>
<feature type="transmembrane region" description="Helical" evidence="1">
    <location>
        <begin position="162"/>
        <end position="189"/>
    </location>
</feature>
<evidence type="ECO:0000256" key="1">
    <source>
        <dbReference type="SAM" id="Phobius"/>
    </source>
</evidence>
<reference evidence="2" key="1">
    <citation type="submission" date="2021-02" db="EMBL/GenBank/DDBJ databases">
        <authorList>
            <person name="Dougan E. K."/>
            <person name="Rhodes N."/>
            <person name="Thang M."/>
            <person name="Chan C."/>
        </authorList>
    </citation>
    <scope>NUCLEOTIDE SEQUENCE</scope>
</reference>
<sequence>MPEDAYGAMIFMMAAAWTSGLAKPKDKDVSIMIVTFLVYVLNVALQAWMIWWTWNFIVRTSVVRAQSKFDSMLQSFEKNQDTKLFTVDMADWYNADTSTKDALCQVPTLQAGFFGGVLFLWMTSMVSEFRDVFRLWINVYECQGISFLVGKKPQVIHSIPRACIVLLVLLPKLLICSCLGWIGCIWLTATLSFPDLLLNAVALEFVLGIDEKLYTTFLPARFRDRLHDSKFVIHRAQNIGETVTRDGDMPVRQHSSVFFLFRLGGAVLCAWGFGKVMQPVLPALNLARQCALLPGAASPLVCDALLPGMPGTGTSECWNQRALEDKVVNCSSDQLSFPEKQECCFFDQHYCIQLLGTKESRPCSDAVLNVRTWTTVGANDTQLQPWCCENLGSGCQNYSTTFPDCTGLPDAMQFGEREWCCLAGHKNLCPFHCSSGLANFDEWTAQKKKWCCNGQQGVWSARCPPRMFVVGGVQDCLRGFANWEVEWSEMKKRWCCKTEQKACPFECDAEGAWSELQKAWCCLKHDKGCYADGERAALKK</sequence>
<feature type="transmembrane region" description="Helical" evidence="1">
    <location>
        <begin position="6"/>
        <end position="22"/>
    </location>
</feature>
<feature type="transmembrane region" description="Helical" evidence="1">
    <location>
        <begin position="108"/>
        <end position="126"/>
    </location>
</feature>
<comment type="caution">
    <text evidence="2">The sequence shown here is derived from an EMBL/GenBank/DDBJ whole genome shotgun (WGS) entry which is preliminary data.</text>
</comment>
<organism evidence="2 3">
    <name type="scientific">Polarella glacialis</name>
    <name type="common">Dinoflagellate</name>
    <dbReference type="NCBI Taxonomy" id="89957"/>
    <lineage>
        <taxon>Eukaryota</taxon>
        <taxon>Sar</taxon>
        <taxon>Alveolata</taxon>
        <taxon>Dinophyceae</taxon>
        <taxon>Suessiales</taxon>
        <taxon>Suessiaceae</taxon>
        <taxon>Polarella</taxon>
    </lineage>
</organism>
<evidence type="ECO:0000313" key="3">
    <source>
        <dbReference type="Proteomes" id="UP000626109"/>
    </source>
</evidence>
<dbReference type="Proteomes" id="UP000626109">
    <property type="component" value="Unassembled WGS sequence"/>
</dbReference>
<name>A0A813KY18_POLGL</name>
<keyword evidence="1" id="KW-0472">Membrane</keyword>
<proteinExistence type="predicted"/>
<feature type="transmembrane region" description="Helical" evidence="1">
    <location>
        <begin position="29"/>
        <end position="51"/>
    </location>
</feature>
<dbReference type="EMBL" id="CAJNNW010033392">
    <property type="protein sequence ID" value="CAE8718621.1"/>
    <property type="molecule type" value="Genomic_DNA"/>
</dbReference>
<protein>
    <submittedName>
        <fullName evidence="2">Uncharacterized protein</fullName>
    </submittedName>
</protein>
<keyword evidence="1" id="KW-0812">Transmembrane</keyword>